<dbReference type="InterPro" id="IPR003593">
    <property type="entry name" value="AAA+_ATPase"/>
</dbReference>
<keyword evidence="2" id="KW-0813">Transport</keyword>
<evidence type="ECO:0000256" key="1">
    <source>
        <dbReference type="ARBA" id="ARBA00005417"/>
    </source>
</evidence>
<evidence type="ECO:0000256" key="2">
    <source>
        <dbReference type="ARBA" id="ARBA00022448"/>
    </source>
</evidence>
<dbReference type="InterPro" id="IPR027417">
    <property type="entry name" value="P-loop_NTPase"/>
</dbReference>
<dbReference type="PROSITE" id="PS50893">
    <property type="entry name" value="ABC_TRANSPORTER_2"/>
    <property type="match status" value="1"/>
</dbReference>
<dbReference type="PROSITE" id="PS00211">
    <property type="entry name" value="ABC_TRANSPORTER_1"/>
    <property type="match status" value="1"/>
</dbReference>
<evidence type="ECO:0000313" key="8">
    <source>
        <dbReference type="Proteomes" id="UP000237923"/>
    </source>
</evidence>
<feature type="domain" description="ABC transporter" evidence="5">
    <location>
        <begin position="2"/>
        <end position="217"/>
    </location>
</feature>
<keyword evidence="3" id="KW-0547">Nucleotide-binding</keyword>
<evidence type="ECO:0000256" key="4">
    <source>
        <dbReference type="ARBA" id="ARBA00022840"/>
    </source>
</evidence>
<dbReference type="Pfam" id="PF00005">
    <property type="entry name" value="ABC_tran"/>
    <property type="match status" value="1"/>
</dbReference>
<organism evidence="7 8">
    <name type="scientific">Leuconostoc suionicum</name>
    <dbReference type="NCBI Taxonomy" id="1511761"/>
    <lineage>
        <taxon>Bacteria</taxon>
        <taxon>Bacillati</taxon>
        <taxon>Bacillota</taxon>
        <taxon>Bacilli</taxon>
        <taxon>Lactobacillales</taxon>
        <taxon>Lactobacillaceae</taxon>
        <taxon>Leuconostoc</taxon>
    </lineage>
</organism>
<dbReference type="EMBL" id="OKQR01000001">
    <property type="protein sequence ID" value="SPD92112.1"/>
    <property type="molecule type" value="Genomic_DNA"/>
</dbReference>
<dbReference type="GO" id="GO:0016887">
    <property type="term" value="F:ATP hydrolysis activity"/>
    <property type="evidence" value="ECO:0007669"/>
    <property type="project" value="InterPro"/>
</dbReference>
<dbReference type="Proteomes" id="UP000239237">
    <property type="component" value="Unassembled WGS sequence"/>
</dbReference>
<evidence type="ECO:0000313" key="6">
    <source>
        <dbReference type="EMBL" id="SPD92112.1"/>
    </source>
</evidence>
<dbReference type="SMART" id="SM00382">
    <property type="entry name" value="AAA"/>
    <property type="match status" value="1"/>
</dbReference>
<dbReference type="PANTHER" id="PTHR42711">
    <property type="entry name" value="ABC TRANSPORTER ATP-BINDING PROTEIN"/>
    <property type="match status" value="1"/>
</dbReference>
<proteinExistence type="inferred from homology"/>
<dbReference type="SUPFAM" id="SSF52540">
    <property type="entry name" value="P-loop containing nucleoside triphosphate hydrolases"/>
    <property type="match status" value="1"/>
</dbReference>
<dbReference type="CDD" id="cd03230">
    <property type="entry name" value="ABC_DR_subfamily_A"/>
    <property type="match status" value="1"/>
</dbReference>
<reference evidence="6 9" key="1">
    <citation type="submission" date="2018-02" db="EMBL/GenBank/DDBJ databases">
        <authorList>
            <person name="Rodrigo-Torres L."/>
            <person name="Arahal R. D."/>
            <person name="Lucena T."/>
        </authorList>
    </citation>
    <scope>NUCLEOTIDE SEQUENCE [LARGE SCALE GENOMIC DNA]</scope>
    <source>
        <strain evidence="6 9">CECT 8486</strain>
    </source>
</reference>
<dbReference type="Gene3D" id="3.40.50.300">
    <property type="entry name" value="P-loop containing nucleotide triphosphate hydrolases"/>
    <property type="match status" value="1"/>
</dbReference>
<evidence type="ECO:0000256" key="3">
    <source>
        <dbReference type="ARBA" id="ARBA00022741"/>
    </source>
</evidence>
<accession>A0A2N9KAL8</accession>
<dbReference type="InterPro" id="IPR017871">
    <property type="entry name" value="ABC_transporter-like_CS"/>
</dbReference>
<evidence type="ECO:0000313" key="7">
    <source>
        <dbReference type="EMBL" id="SPE07391.1"/>
    </source>
</evidence>
<sequence length="266" mass="30426">MLNIKNLSVSYGRKVALTVPKLSINKGEIIGVMGKSGSGKSTLVNSCLGLIPFKGQVRIDTNDVGILMQEQHYVDTMTNQKMIEGMLNTRIKRDKKLAELIDFFDFSSQLSLHFKNLSGGQKQRMSLIMVLYQEPELLFLDEMTTGLDFESRQALISQLKIYFKQHQTTVLMVTHYAQEIEALADKLLVIHDGQVKAFDEPQNLFKQYIGYSAFIVDNRTEKSIKVQQPEDEYKVARRLIDNGDDFRRTQSDIELVYTEVMKGQRS</sequence>
<protein>
    <submittedName>
        <fullName evidence="7">Energy-coupling factor transporter ATP-binding protein EcfA2</fullName>
        <ecNumber evidence="7">3.6.3.-</ecNumber>
    </submittedName>
</protein>
<comment type="similarity">
    <text evidence="1">Belongs to the ABC transporter superfamily.</text>
</comment>
<dbReference type="EMBL" id="OKQU01000001">
    <property type="protein sequence ID" value="SPE07391.1"/>
    <property type="molecule type" value="Genomic_DNA"/>
</dbReference>
<name>A0A2N9KAL8_9LACO</name>
<dbReference type="RefSeq" id="WP_105299703.1">
    <property type="nucleotide sequence ID" value="NZ_JADAXL010000009.1"/>
</dbReference>
<dbReference type="EC" id="3.6.3.-" evidence="7"/>
<keyword evidence="7" id="KW-0378">Hydrolase</keyword>
<dbReference type="PANTHER" id="PTHR42711:SF5">
    <property type="entry name" value="ABC TRANSPORTER ATP-BINDING PROTEIN NATA"/>
    <property type="match status" value="1"/>
</dbReference>
<evidence type="ECO:0000313" key="9">
    <source>
        <dbReference type="Proteomes" id="UP000239237"/>
    </source>
</evidence>
<dbReference type="InterPro" id="IPR050763">
    <property type="entry name" value="ABC_transporter_ATP-binding"/>
</dbReference>
<dbReference type="GO" id="GO:0005524">
    <property type="term" value="F:ATP binding"/>
    <property type="evidence" value="ECO:0007669"/>
    <property type="project" value="UniProtKB-KW"/>
</dbReference>
<dbReference type="InterPro" id="IPR003439">
    <property type="entry name" value="ABC_transporter-like_ATP-bd"/>
</dbReference>
<dbReference type="Proteomes" id="UP000237923">
    <property type="component" value="Unassembled WGS sequence"/>
</dbReference>
<keyword evidence="4 7" id="KW-0067">ATP-binding</keyword>
<dbReference type="AlphaFoldDB" id="A0A2N9KAL8"/>
<evidence type="ECO:0000259" key="5">
    <source>
        <dbReference type="PROSITE" id="PS50893"/>
    </source>
</evidence>
<gene>
    <name evidence="7" type="primary">ecfA2_1</name>
    <name evidence="6" type="ORF">LES8486_01116</name>
    <name evidence="7" type="ORF">LES9216_01263</name>
</gene>
<keyword evidence="9" id="KW-1185">Reference proteome</keyword>
<reference evidence="7 8" key="2">
    <citation type="submission" date="2018-02" db="EMBL/GenBank/DDBJ databases">
        <authorList>
            <person name="Cohen D.B."/>
            <person name="Kent A.D."/>
        </authorList>
    </citation>
    <scope>NUCLEOTIDE SEQUENCE [LARGE SCALE GENOMIC DNA]</scope>
    <source>
        <strain evidence="7 8">CECT 9216</strain>
    </source>
</reference>